<keyword evidence="4" id="KW-1003">Cell membrane</keyword>
<dbReference type="InterPro" id="IPR004358">
    <property type="entry name" value="Sig_transdc_His_kin-like_C"/>
</dbReference>
<dbReference type="Pfam" id="PF02518">
    <property type="entry name" value="HATPase_c"/>
    <property type="match status" value="1"/>
</dbReference>
<dbReference type="InterPro" id="IPR013655">
    <property type="entry name" value="PAS_fold_3"/>
</dbReference>
<dbReference type="CDD" id="cd00082">
    <property type="entry name" value="HisKA"/>
    <property type="match status" value="1"/>
</dbReference>
<evidence type="ECO:0000256" key="10">
    <source>
        <dbReference type="ARBA" id="ARBA00022741"/>
    </source>
</evidence>
<feature type="domain" description="PAC" evidence="18">
    <location>
        <begin position="613"/>
        <end position="665"/>
    </location>
</feature>
<keyword evidence="8 16" id="KW-0812">Transmembrane</keyword>
<dbReference type="SMART" id="SM00387">
    <property type="entry name" value="HATPase_c"/>
    <property type="match status" value="1"/>
</dbReference>
<evidence type="ECO:0000259" key="17">
    <source>
        <dbReference type="PROSITE" id="PS50109"/>
    </source>
</evidence>
<dbReference type="InterPro" id="IPR052162">
    <property type="entry name" value="Sensor_kinase/Photoreceptor"/>
</dbReference>
<dbReference type="Gene3D" id="1.20.120.620">
    <property type="entry name" value="Backbone structure of the membrane domain of e. Coli histidine kinase receptor kdpd"/>
    <property type="match status" value="1"/>
</dbReference>
<feature type="transmembrane region" description="Helical" evidence="16">
    <location>
        <begin position="101"/>
        <end position="120"/>
    </location>
</feature>
<dbReference type="GO" id="GO:0005886">
    <property type="term" value="C:plasma membrane"/>
    <property type="evidence" value="ECO:0007669"/>
    <property type="project" value="UniProtKB-SubCell"/>
</dbReference>
<dbReference type="InterPro" id="IPR003594">
    <property type="entry name" value="HATPase_dom"/>
</dbReference>
<dbReference type="SMART" id="SM00086">
    <property type="entry name" value="PAC"/>
    <property type="match status" value="4"/>
</dbReference>
<dbReference type="FunFam" id="3.30.565.10:FF:000042">
    <property type="entry name" value="Two-component sensor histidine kinase KdpD"/>
    <property type="match status" value="1"/>
</dbReference>
<dbReference type="SUPFAM" id="SSF55874">
    <property type="entry name" value="ATPase domain of HSP90 chaperone/DNA topoisomerase II/histidine kinase"/>
    <property type="match status" value="1"/>
</dbReference>
<keyword evidence="10" id="KW-0547">Nucleotide-binding</keyword>
<dbReference type="InterPro" id="IPR003661">
    <property type="entry name" value="HisK_dim/P_dom"/>
</dbReference>
<dbReference type="AlphaFoldDB" id="A0A0R3L610"/>
<dbReference type="NCBIfam" id="TIGR00229">
    <property type="entry name" value="sensory_box"/>
    <property type="match status" value="4"/>
</dbReference>
<protein>
    <recommendedName>
        <fullName evidence="3">histidine kinase</fullName>
        <ecNumber evidence="3">2.7.13.3</ecNumber>
    </recommendedName>
</protein>
<dbReference type="FunFam" id="3.30.450.20:FF:000099">
    <property type="entry name" value="Sensory box sensor histidine kinase"/>
    <property type="match status" value="1"/>
</dbReference>
<comment type="subcellular location">
    <subcellularLocation>
        <location evidence="2">Cell inner membrane</location>
        <topology evidence="2">Multi-pass membrane protein</topology>
    </subcellularLocation>
</comment>
<dbReference type="GO" id="GO:0042802">
    <property type="term" value="F:identical protein binding"/>
    <property type="evidence" value="ECO:0007669"/>
    <property type="project" value="UniProtKB-ARBA"/>
</dbReference>
<evidence type="ECO:0000256" key="15">
    <source>
        <dbReference type="ARBA" id="ARBA00023136"/>
    </source>
</evidence>
<evidence type="ECO:0000259" key="18">
    <source>
        <dbReference type="PROSITE" id="PS50113"/>
    </source>
</evidence>
<dbReference type="SUPFAM" id="SSF55785">
    <property type="entry name" value="PYP-like sensor domain (PAS domain)"/>
    <property type="match status" value="4"/>
</dbReference>
<dbReference type="SMART" id="SM00388">
    <property type="entry name" value="HisKA"/>
    <property type="match status" value="1"/>
</dbReference>
<evidence type="ECO:0000256" key="11">
    <source>
        <dbReference type="ARBA" id="ARBA00022777"/>
    </source>
</evidence>
<dbReference type="InterPro" id="IPR036890">
    <property type="entry name" value="HATPase_C_sf"/>
</dbReference>
<keyword evidence="11" id="KW-0418">Kinase</keyword>
<dbReference type="InterPro" id="IPR025201">
    <property type="entry name" value="KdpD_TM"/>
</dbReference>
<evidence type="ECO:0000256" key="7">
    <source>
        <dbReference type="ARBA" id="ARBA00022679"/>
    </source>
</evidence>
<evidence type="ECO:0000313" key="19">
    <source>
        <dbReference type="EMBL" id="KRR03352.1"/>
    </source>
</evidence>
<feature type="domain" description="Histidine kinase" evidence="17">
    <location>
        <begin position="688"/>
        <end position="904"/>
    </location>
</feature>
<evidence type="ECO:0000256" key="1">
    <source>
        <dbReference type="ARBA" id="ARBA00000085"/>
    </source>
</evidence>
<keyword evidence="14" id="KW-0902">Two-component regulatory system</keyword>
<evidence type="ECO:0000256" key="16">
    <source>
        <dbReference type="SAM" id="Phobius"/>
    </source>
</evidence>
<feature type="domain" description="PAC" evidence="18">
    <location>
        <begin position="226"/>
        <end position="277"/>
    </location>
</feature>
<feature type="domain" description="PAC" evidence="18">
    <location>
        <begin position="486"/>
        <end position="538"/>
    </location>
</feature>
<dbReference type="EC" id="2.7.13.3" evidence="3"/>
<dbReference type="FunFam" id="2.10.70.100:FF:000001">
    <property type="entry name" value="Sensory transduction histidine kinase"/>
    <property type="match status" value="2"/>
</dbReference>
<dbReference type="FunFam" id="3.30.450.20:FF:000088">
    <property type="entry name" value="Sensory transduction histidine kinase"/>
    <property type="match status" value="1"/>
</dbReference>
<name>A0A0R3L610_9BRAD</name>
<sequence>MIESDLRQAWKKPHRIASYPIAVLSVVVAIVAVELITRSLHAEPIASLMLCAVILAAWFGGFGPAVLAITLALLAFHYYLVPPSNSFTWKHNLLVVGISEVPRLILFSITSLFVAFAISAQKNATEALRHSGADLQTAIEGQKRVEAALRRSEMYLTEAQRLSRTGSFGWNVLTGKIVWSDETFRIFQCDRTTIPTVEFIIQRTHPDDRAAVQDILQQASSKGSDFDLEFRLAMPDGSVKYVHAVARAERDASGSVRFVGAVTDVTDAKEAERKLRRSETYLAESQRLSHTSSWAWDVRRREFVYRSTGVYYIFGFDPEKGAVPLQTFRDRIHPDDRVRNVEALSRAIREKADFEVDFRIVLPDGSIKHVHSVGHPVVNSDGEVIEMIGTHLDVTEQYEAQEKLQRAFDEIKKSEDRLRLVIDTIPTLVWRAGPEGIPDFLNEPALYYTGLSLDQAETGWPRAFHPDDKKGMLQKWSAIRETGTRGGLEARLRRFDGEYRWFLFEAEPMHDEAGNIVKWYGSATDIEDLKQTEVALRESEQRFRDYAETASDWLWETGPDHRVTRISEHYNAVGIVPSRITGLARWDVATDVESEPEKWRLHRAVHDAHQPFRDFVYRAVSANGSPVYVRSSGKPFFDASGNFLGYRGTGTDITATIRADHAEEALRNAQAELAHVTRVTALGELTASIAHEVNQPLAAVIANAEACLRWLDNKTPDLAKARRSAEWVIEDGIRASEVIRRVRALAKKSEMEKALLNVNHVIQEVIALVQRKLSSHSVSLRKELAPSLPMVLGDRVQLQQVIINLVMNGIEAMEPVMDRPRELVIRSGQDETGRVLVSVTDCGVGISAENANQLFNAFFTTKSSGLGMGLSICRSIVEAHGGRLSICRNEGPGATFQFVLPLHQEDAL</sequence>
<dbReference type="Gene3D" id="3.30.565.10">
    <property type="entry name" value="Histidine kinase-like ATPase, C-terminal domain"/>
    <property type="match status" value="1"/>
</dbReference>
<evidence type="ECO:0000256" key="14">
    <source>
        <dbReference type="ARBA" id="ARBA00023012"/>
    </source>
</evidence>
<dbReference type="GO" id="GO:0000155">
    <property type="term" value="F:phosphorelay sensor kinase activity"/>
    <property type="evidence" value="ECO:0007669"/>
    <property type="project" value="InterPro"/>
</dbReference>
<dbReference type="Pfam" id="PF13493">
    <property type="entry name" value="DUF4118"/>
    <property type="match status" value="1"/>
</dbReference>
<keyword evidence="12" id="KW-0067">ATP-binding</keyword>
<dbReference type="Proteomes" id="UP000051913">
    <property type="component" value="Unassembled WGS sequence"/>
</dbReference>
<dbReference type="Pfam" id="PF00512">
    <property type="entry name" value="HisKA"/>
    <property type="match status" value="1"/>
</dbReference>
<dbReference type="Gene3D" id="2.10.70.100">
    <property type="match status" value="2"/>
</dbReference>
<dbReference type="RefSeq" id="WP_057852695.1">
    <property type="nucleotide sequence ID" value="NZ_LLXX01000141.1"/>
</dbReference>
<keyword evidence="15 16" id="KW-0472">Membrane</keyword>
<evidence type="ECO:0000256" key="4">
    <source>
        <dbReference type="ARBA" id="ARBA00022475"/>
    </source>
</evidence>
<reference evidence="19 20" key="1">
    <citation type="submission" date="2014-03" db="EMBL/GenBank/DDBJ databases">
        <title>Bradyrhizobium valentinum sp. nov., isolated from effective nodules of Lupinus mariae-josephae, a lupine endemic of basic-lime soils in Eastern Spain.</title>
        <authorList>
            <person name="Duran D."/>
            <person name="Rey L."/>
            <person name="Navarro A."/>
            <person name="Busquets A."/>
            <person name="Imperial J."/>
            <person name="Ruiz-Argueso T."/>
        </authorList>
    </citation>
    <scope>NUCLEOTIDE SEQUENCE [LARGE SCALE GENOMIC DNA]</scope>
    <source>
        <strain evidence="19 20">LmjM3</strain>
    </source>
</reference>
<evidence type="ECO:0000256" key="5">
    <source>
        <dbReference type="ARBA" id="ARBA00022519"/>
    </source>
</evidence>
<dbReference type="PANTHER" id="PTHR43304:SF1">
    <property type="entry name" value="PAC DOMAIN-CONTAINING PROTEIN"/>
    <property type="match status" value="1"/>
</dbReference>
<evidence type="ECO:0000256" key="8">
    <source>
        <dbReference type="ARBA" id="ARBA00022692"/>
    </source>
</evidence>
<evidence type="ECO:0000256" key="2">
    <source>
        <dbReference type="ARBA" id="ARBA00004429"/>
    </source>
</evidence>
<keyword evidence="13 16" id="KW-1133">Transmembrane helix</keyword>
<evidence type="ECO:0000256" key="9">
    <source>
        <dbReference type="ARBA" id="ARBA00022737"/>
    </source>
</evidence>
<dbReference type="InterPro" id="IPR000700">
    <property type="entry name" value="PAS-assoc_C"/>
</dbReference>
<dbReference type="PROSITE" id="PS50113">
    <property type="entry name" value="PAC"/>
    <property type="match status" value="4"/>
</dbReference>
<dbReference type="PRINTS" id="PR00344">
    <property type="entry name" value="BCTRLSENSOR"/>
</dbReference>
<dbReference type="Pfam" id="PF13426">
    <property type="entry name" value="PAS_9"/>
    <property type="match status" value="1"/>
</dbReference>
<dbReference type="SUPFAM" id="SSF47384">
    <property type="entry name" value="Homodimeric domain of signal transducing histidine kinase"/>
    <property type="match status" value="1"/>
</dbReference>
<keyword evidence="7" id="KW-0808">Transferase</keyword>
<dbReference type="InterPro" id="IPR000014">
    <property type="entry name" value="PAS"/>
</dbReference>
<dbReference type="FunFam" id="1.10.287.130:FF:000055">
    <property type="entry name" value="Two-component sensor histidine kinase"/>
    <property type="match status" value="1"/>
</dbReference>
<feature type="transmembrane region" description="Helical" evidence="16">
    <location>
        <begin position="48"/>
        <end position="81"/>
    </location>
</feature>
<gene>
    <name evidence="19" type="ORF">CP49_09990</name>
</gene>
<dbReference type="InterPro" id="IPR005467">
    <property type="entry name" value="His_kinase_dom"/>
</dbReference>
<feature type="transmembrane region" description="Helical" evidence="16">
    <location>
        <begin position="16"/>
        <end position="36"/>
    </location>
</feature>
<dbReference type="Pfam" id="PF08447">
    <property type="entry name" value="PAS_3"/>
    <property type="match status" value="3"/>
</dbReference>
<keyword evidence="6" id="KW-0597">Phosphoprotein</keyword>
<dbReference type="InterPro" id="IPR035965">
    <property type="entry name" value="PAS-like_dom_sf"/>
</dbReference>
<proteinExistence type="predicted"/>
<dbReference type="STRING" id="1518501.CQ10_17270"/>
<dbReference type="EMBL" id="LLXX01000141">
    <property type="protein sequence ID" value="KRR03352.1"/>
    <property type="molecule type" value="Genomic_DNA"/>
</dbReference>
<evidence type="ECO:0000256" key="6">
    <source>
        <dbReference type="ARBA" id="ARBA00022553"/>
    </source>
</evidence>
<dbReference type="GO" id="GO:0005524">
    <property type="term" value="F:ATP binding"/>
    <property type="evidence" value="ECO:0007669"/>
    <property type="project" value="UniProtKB-KW"/>
</dbReference>
<dbReference type="Gene3D" id="3.30.450.20">
    <property type="entry name" value="PAS domain"/>
    <property type="match status" value="4"/>
</dbReference>
<keyword evidence="9" id="KW-0677">Repeat</keyword>
<dbReference type="InterPro" id="IPR001610">
    <property type="entry name" value="PAC"/>
</dbReference>
<dbReference type="InterPro" id="IPR038318">
    <property type="entry name" value="KdpD_sf"/>
</dbReference>
<evidence type="ECO:0000256" key="12">
    <source>
        <dbReference type="ARBA" id="ARBA00022840"/>
    </source>
</evidence>
<dbReference type="InterPro" id="IPR036097">
    <property type="entry name" value="HisK_dim/P_sf"/>
</dbReference>
<comment type="catalytic activity">
    <reaction evidence="1">
        <text>ATP + protein L-histidine = ADP + protein N-phospho-L-histidine.</text>
        <dbReference type="EC" id="2.7.13.3"/>
    </reaction>
</comment>
<feature type="domain" description="PAC" evidence="18">
    <location>
        <begin position="354"/>
        <end position="406"/>
    </location>
</feature>
<evidence type="ECO:0000256" key="3">
    <source>
        <dbReference type="ARBA" id="ARBA00012438"/>
    </source>
</evidence>
<evidence type="ECO:0000256" key="13">
    <source>
        <dbReference type="ARBA" id="ARBA00022989"/>
    </source>
</evidence>
<evidence type="ECO:0000313" key="20">
    <source>
        <dbReference type="Proteomes" id="UP000051913"/>
    </source>
</evidence>
<keyword evidence="5" id="KW-0997">Cell inner membrane</keyword>
<dbReference type="Gene3D" id="1.10.287.130">
    <property type="match status" value="1"/>
</dbReference>
<comment type="caution">
    <text evidence="19">The sequence shown here is derived from an EMBL/GenBank/DDBJ whole genome shotgun (WGS) entry which is preliminary data.</text>
</comment>
<keyword evidence="20" id="KW-1185">Reference proteome</keyword>
<dbReference type="SMART" id="SM00091">
    <property type="entry name" value="PAS"/>
    <property type="match status" value="4"/>
</dbReference>
<dbReference type="PROSITE" id="PS50109">
    <property type="entry name" value="HIS_KIN"/>
    <property type="match status" value="1"/>
</dbReference>
<accession>A0A0R3L610</accession>
<dbReference type="PANTHER" id="PTHR43304">
    <property type="entry name" value="PHYTOCHROME-LIKE PROTEIN CPH1"/>
    <property type="match status" value="1"/>
</dbReference>
<organism evidence="19 20">
    <name type="scientific">Bradyrhizobium valentinum</name>
    <dbReference type="NCBI Taxonomy" id="1518501"/>
    <lineage>
        <taxon>Bacteria</taxon>
        <taxon>Pseudomonadati</taxon>
        <taxon>Pseudomonadota</taxon>
        <taxon>Alphaproteobacteria</taxon>
        <taxon>Hyphomicrobiales</taxon>
        <taxon>Nitrobacteraceae</taxon>
        <taxon>Bradyrhizobium</taxon>
    </lineage>
</organism>
<dbReference type="CDD" id="cd00130">
    <property type="entry name" value="PAS"/>
    <property type="match status" value="3"/>
</dbReference>